<evidence type="ECO:0000313" key="5">
    <source>
        <dbReference type="WBParaSite" id="MBELARI_LOCUS8140"/>
    </source>
</evidence>
<dbReference type="SMART" id="SM00175">
    <property type="entry name" value="RAB"/>
    <property type="match status" value="1"/>
</dbReference>
<evidence type="ECO:0000256" key="3">
    <source>
        <dbReference type="SAM" id="MobiDB-lite"/>
    </source>
</evidence>
<dbReference type="InterPro" id="IPR027417">
    <property type="entry name" value="P-loop_NTPase"/>
</dbReference>
<reference evidence="5" key="1">
    <citation type="submission" date="2024-02" db="UniProtKB">
        <authorList>
            <consortium name="WormBaseParasite"/>
        </authorList>
    </citation>
    <scope>IDENTIFICATION</scope>
</reference>
<evidence type="ECO:0000256" key="2">
    <source>
        <dbReference type="ARBA" id="ARBA00023134"/>
    </source>
</evidence>
<dbReference type="PRINTS" id="PR00449">
    <property type="entry name" value="RASTRNSFRMNG"/>
</dbReference>
<keyword evidence="2" id="KW-0342">GTP-binding</keyword>
<dbReference type="GO" id="GO:0016020">
    <property type="term" value="C:membrane"/>
    <property type="evidence" value="ECO:0007669"/>
    <property type="project" value="InterPro"/>
</dbReference>
<dbReference type="AlphaFoldDB" id="A0AAF3FN02"/>
<feature type="region of interest" description="Disordered" evidence="3">
    <location>
        <begin position="114"/>
        <end position="147"/>
    </location>
</feature>
<dbReference type="Pfam" id="PF00071">
    <property type="entry name" value="Ras"/>
    <property type="match status" value="1"/>
</dbReference>
<dbReference type="GO" id="GO:0005525">
    <property type="term" value="F:GTP binding"/>
    <property type="evidence" value="ECO:0007669"/>
    <property type="project" value="UniProtKB-KW"/>
</dbReference>
<organism evidence="4 5">
    <name type="scientific">Mesorhabditis belari</name>
    <dbReference type="NCBI Taxonomy" id="2138241"/>
    <lineage>
        <taxon>Eukaryota</taxon>
        <taxon>Metazoa</taxon>
        <taxon>Ecdysozoa</taxon>
        <taxon>Nematoda</taxon>
        <taxon>Chromadorea</taxon>
        <taxon>Rhabditida</taxon>
        <taxon>Rhabditina</taxon>
        <taxon>Rhabditomorpha</taxon>
        <taxon>Rhabditoidea</taxon>
        <taxon>Rhabditidae</taxon>
        <taxon>Mesorhabditinae</taxon>
        <taxon>Mesorhabditis</taxon>
    </lineage>
</organism>
<dbReference type="SUPFAM" id="SSF52540">
    <property type="entry name" value="P-loop containing nucleoside triphosphate hydrolases"/>
    <property type="match status" value="1"/>
</dbReference>
<name>A0AAF3FN02_9BILA</name>
<dbReference type="SMART" id="SM00173">
    <property type="entry name" value="RAS"/>
    <property type="match status" value="1"/>
</dbReference>
<sequence length="147" mass="16887">MRDLYVKSGQGFVLIYSVEDPHSLRDLLPIYRLITHLKQGQTVPMVIVGNKSDLHTQRAIPTDHGKNLAREWGCSFYEASAKLNHNVQEIFTDVCRQIERWRLSQGPVVKKRTLRIPGSRPDSDKKRYGKNRYTSQAEKSTPCCSVM</sequence>
<dbReference type="GO" id="GO:0007165">
    <property type="term" value="P:signal transduction"/>
    <property type="evidence" value="ECO:0007669"/>
    <property type="project" value="InterPro"/>
</dbReference>
<dbReference type="GO" id="GO:0003924">
    <property type="term" value="F:GTPase activity"/>
    <property type="evidence" value="ECO:0007669"/>
    <property type="project" value="InterPro"/>
</dbReference>
<dbReference type="Gene3D" id="3.40.50.300">
    <property type="entry name" value="P-loop containing nucleotide triphosphate hydrolases"/>
    <property type="match status" value="1"/>
</dbReference>
<protein>
    <submittedName>
        <fullName evidence="5">Uncharacterized protein</fullName>
    </submittedName>
</protein>
<evidence type="ECO:0000256" key="1">
    <source>
        <dbReference type="ARBA" id="ARBA00022741"/>
    </source>
</evidence>
<evidence type="ECO:0000313" key="4">
    <source>
        <dbReference type="Proteomes" id="UP000887575"/>
    </source>
</evidence>
<dbReference type="PROSITE" id="PS51421">
    <property type="entry name" value="RAS"/>
    <property type="match status" value="1"/>
</dbReference>
<keyword evidence="1" id="KW-0547">Nucleotide-binding</keyword>
<proteinExistence type="predicted"/>
<dbReference type="InterPro" id="IPR020849">
    <property type="entry name" value="Small_GTPase_Ras-type"/>
</dbReference>
<keyword evidence="4" id="KW-1185">Reference proteome</keyword>
<dbReference type="PANTHER" id="PTHR24070">
    <property type="entry name" value="RAS, DI-RAS, AND RHEB FAMILY MEMBERS OF SMALL GTPASE SUPERFAMILY"/>
    <property type="match status" value="1"/>
</dbReference>
<dbReference type="Proteomes" id="UP000887575">
    <property type="component" value="Unassembled WGS sequence"/>
</dbReference>
<feature type="compositionally biased region" description="Polar residues" evidence="3">
    <location>
        <begin position="132"/>
        <end position="147"/>
    </location>
</feature>
<accession>A0AAF3FN02</accession>
<dbReference type="InterPro" id="IPR001806">
    <property type="entry name" value="Small_GTPase"/>
</dbReference>
<dbReference type="PROSITE" id="PS51419">
    <property type="entry name" value="RAB"/>
    <property type="match status" value="1"/>
</dbReference>
<dbReference type="WBParaSite" id="MBELARI_LOCUS8140">
    <property type="protein sequence ID" value="MBELARI_LOCUS8140"/>
    <property type="gene ID" value="MBELARI_LOCUS8140"/>
</dbReference>